<name>A0A060NN61_9BURK</name>
<dbReference type="KEGG" id="cbaa:SRAA_0470"/>
<dbReference type="Proteomes" id="UP000067461">
    <property type="component" value="Chromosome"/>
</dbReference>
<dbReference type="PANTHER" id="PTHR38693:SF1">
    <property type="entry name" value="UBIQUINONE BIOSYNTHESIS ACCESSORY FACTOR UBIJ"/>
    <property type="match status" value="1"/>
</dbReference>
<dbReference type="InterPro" id="IPR003033">
    <property type="entry name" value="SCP2_sterol-bd_dom"/>
</dbReference>
<dbReference type="PANTHER" id="PTHR38693">
    <property type="entry name" value="UBIQUINONE BIOSYNTHESIS PROTEIN UBIJ"/>
    <property type="match status" value="1"/>
</dbReference>
<gene>
    <name evidence="3" type="ORF">SRAA_0470</name>
</gene>
<feature type="region of interest" description="Disordered" evidence="1">
    <location>
        <begin position="1"/>
        <end position="20"/>
    </location>
</feature>
<evidence type="ECO:0000259" key="2">
    <source>
        <dbReference type="Pfam" id="PF02036"/>
    </source>
</evidence>
<evidence type="ECO:0000313" key="3">
    <source>
        <dbReference type="EMBL" id="BAO80324.1"/>
    </source>
</evidence>
<reference evidence="3 4" key="1">
    <citation type="journal article" date="2014" name="Nat. Commun.">
        <title>Physiological and genomic features of highly alkaliphilic hydrogen-utilizing Betaproteobacteria from a continental serpentinizing site.</title>
        <authorList>
            <person name="Suzuki S."/>
            <person name="Kuenen J.G."/>
            <person name="Schipper K."/>
            <person name="van der Velde S."/>
            <person name="Ishii S."/>
            <person name="Wu A."/>
            <person name="Sorokin D.Y."/>
            <person name="Tenney A."/>
            <person name="Meng X.Y."/>
            <person name="Morrill P.L."/>
            <person name="Kamagata Y."/>
            <person name="Muyzer G."/>
            <person name="Nealson K.H."/>
        </authorList>
    </citation>
    <scope>NUCLEOTIDE SEQUENCE [LARGE SCALE GENOMIC DNA]</scope>
    <source>
        <strain evidence="3 4">A1</strain>
    </source>
</reference>
<dbReference type="InterPro" id="IPR038989">
    <property type="entry name" value="UbiJ"/>
</dbReference>
<dbReference type="GO" id="GO:0006744">
    <property type="term" value="P:ubiquinone biosynthetic process"/>
    <property type="evidence" value="ECO:0007669"/>
    <property type="project" value="InterPro"/>
</dbReference>
<evidence type="ECO:0000313" key="4">
    <source>
        <dbReference type="Proteomes" id="UP000067461"/>
    </source>
</evidence>
<evidence type="ECO:0000256" key="1">
    <source>
        <dbReference type="SAM" id="MobiDB-lite"/>
    </source>
</evidence>
<feature type="domain" description="SCP2" evidence="2">
    <location>
        <begin position="61"/>
        <end position="153"/>
    </location>
</feature>
<keyword evidence="4" id="KW-1185">Reference proteome</keyword>
<dbReference type="HOGENOM" id="CLU_097456_0_0_4"/>
<proteinExistence type="predicted"/>
<accession>A0A060NN61</accession>
<organism evidence="3 4">
    <name type="scientific">Serpentinimonas raichei</name>
    <dbReference type="NCBI Taxonomy" id="1458425"/>
    <lineage>
        <taxon>Bacteria</taxon>
        <taxon>Pseudomonadati</taxon>
        <taxon>Pseudomonadota</taxon>
        <taxon>Betaproteobacteria</taxon>
        <taxon>Burkholderiales</taxon>
        <taxon>Comamonadaceae</taxon>
        <taxon>Serpentinimonas</taxon>
    </lineage>
</organism>
<dbReference type="EMBL" id="AP014568">
    <property type="protein sequence ID" value="BAO80324.1"/>
    <property type="molecule type" value="Genomic_DNA"/>
</dbReference>
<sequence>MRQNQGAMKQPPFSFPSPPEALQRLFDALPKLPGLSGGLEALPEPPEWLRLELHNRLLLLLNHVLQQEPQAMERLRRQQGKPVQVQWGPFALKLQATAAGLLALAAPEAEPDLRIQLTERSPLALAQVALSGAKPALEIQGDVQLAAEVAWLFDNVRWDAEEDLSRLLGDAAAHRLVSGVRAGLAELKRFAEQAQTQAQGVGQALARGWRTPSPFGTYAGAAAPEPAPAPEASTPNPNRTGSGEPGASA</sequence>
<dbReference type="Pfam" id="PF02036">
    <property type="entry name" value="SCP2"/>
    <property type="match status" value="1"/>
</dbReference>
<dbReference type="STRING" id="1458425.SRAA_0470"/>
<protein>
    <submittedName>
        <fullName evidence="3">Uncharacterized protein conserved in bacteria</fullName>
    </submittedName>
</protein>
<dbReference type="AlphaFoldDB" id="A0A060NN61"/>
<feature type="region of interest" description="Disordered" evidence="1">
    <location>
        <begin position="215"/>
        <end position="249"/>
    </location>
</feature>